<dbReference type="Pfam" id="PF25879">
    <property type="entry name" value="WHD_LYAR"/>
    <property type="match status" value="1"/>
</dbReference>
<dbReference type="InterPro" id="IPR058719">
    <property type="entry name" value="WHD_LYAR"/>
</dbReference>
<evidence type="ECO:0000313" key="4">
    <source>
        <dbReference type="EMBL" id="GIY23253.1"/>
    </source>
</evidence>
<dbReference type="AlphaFoldDB" id="A0AAV4RTQ6"/>
<feature type="domain" description="Cell growth-regulating nucleolar protein-like winged helix" evidence="3">
    <location>
        <begin position="16"/>
        <end position="76"/>
    </location>
</feature>
<dbReference type="Proteomes" id="UP001054945">
    <property type="component" value="Unassembled WGS sequence"/>
</dbReference>
<gene>
    <name evidence="4" type="ORF">CEXT_471711</name>
</gene>
<reference evidence="4 5" key="1">
    <citation type="submission" date="2021-06" db="EMBL/GenBank/DDBJ databases">
        <title>Caerostris extrusa draft genome.</title>
        <authorList>
            <person name="Kono N."/>
            <person name="Arakawa K."/>
        </authorList>
    </citation>
    <scope>NUCLEOTIDE SEQUENCE [LARGE SCALE GENOMIC DNA]</scope>
</reference>
<comment type="caution">
    <text evidence="4">The sequence shown here is derived from an EMBL/GenBank/DDBJ whole genome shotgun (WGS) entry which is preliminary data.</text>
</comment>
<evidence type="ECO:0000256" key="2">
    <source>
        <dbReference type="ARBA" id="ARBA00023242"/>
    </source>
</evidence>
<protein>
    <recommendedName>
        <fullName evidence="3">Cell growth-regulating nucleolar protein-like winged helix domain-containing protein</fullName>
    </recommendedName>
</protein>
<keyword evidence="5" id="KW-1185">Reference proteome</keyword>
<evidence type="ECO:0000313" key="5">
    <source>
        <dbReference type="Proteomes" id="UP001054945"/>
    </source>
</evidence>
<evidence type="ECO:0000259" key="3">
    <source>
        <dbReference type="Pfam" id="PF25879"/>
    </source>
</evidence>
<keyword evidence="2" id="KW-0539">Nucleus</keyword>
<name>A0AAV4RTQ6_CAEEX</name>
<comment type="subcellular location">
    <subcellularLocation>
        <location evidence="1">Nucleus</location>
    </subcellularLocation>
</comment>
<dbReference type="EMBL" id="BPLR01008253">
    <property type="protein sequence ID" value="GIY23253.1"/>
    <property type="molecule type" value="Genomic_DNA"/>
</dbReference>
<proteinExistence type="predicted"/>
<sequence>MDSSPSNIENQEKSIKFNWCAACEEILQNFPTGLREKTLRKKVIEKYRTFDGNSNTISDSKLKTIIREELSKNSNFFLYIDPSK</sequence>
<accession>A0AAV4RTQ6</accession>
<organism evidence="4 5">
    <name type="scientific">Caerostris extrusa</name>
    <name type="common">Bark spider</name>
    <name type="synonym">Caerostris bankana</name>
    <dbReference type="NCBI Taxonomy" id="172846"/>
    <lineage>
        <taxon>Eukaryota</taxon>
        <taxon>Metazoa</taxon>
        <taxon>Ecdysozoa</taxon>
        <taxon>Arthropoda</taxon>
        <taxon>Chelicerata</taxon>
        <taxon>Arachnida</taxon>
        <taxon>Araneae</taxon>
        <taxon>Araneomorphae</taxon>
        <taxon>Entelegynae</taxon>
        <taxon>Araneoidea</taxon>
        <taxon>Araneidae</taxon>
        <taxon>Caerostris</taxon>
    </lineage>
</organism>
<evidence type="ECO:0000256" key="1">
    <source>
        <dbReference type="ARBA" id="ARBA00004123"/>
    </source>
</evidence>